<reference evidence="1 2" key="1">
    <citation type="submission" date="2019-10" db="EMBL/GenBank/DDBJ databases">
        <authorList>
            <person name="Palmer J.M."/>
        </authorList>
    </citation>
    <scope>NUCLEOTIDE SEQUENCE [LARGE SCALE GENOMIC DNA]</scope>
    <source>
        <strain evidence="1 2">TWF718</strain>
    </source>
</reference>
<comment type="caution">
    <text evidence="1">The sequence shown here is derived from an EMBL/GenBank/DDBJ whole genome shotgun (WGS) entry which is preliminary data.</text>
</comment>
<evidence type="ECO:0000313" key="1">
    <source>
        <dbReference type="EMBL" id="KAK6350509.1"/>
    </source>
</evidence>
<accession>A0AAN8MTS8</accession>
<dbReference type="AlphaFoldDB" id="A0AAN8MTS8"/>
<protein>
    <submittedName>
        <fullName evidence="1">Uncharacterized protein</fullName>
    </submittedName>
</protein>
<dbReference type="EMBL" id="JAVHNR010000002">
    <property type="protein sequence ID" value="KAK6350509.1"/>
    <property type="molecule type" value="Genomic_DNA"/>
</dbReference>
<name>A0AAN8MTS8_9PEZI</name>
<proteinExistence type="predicted"/>
<sequence>MILYKPVSEVLNSREWDKLTVDNDRIEAELEQITDIASEFQDGGIVSERGEPELGDFYPFQAGFLCDILERLNIANFELEGFSLRLLDFYKAPPREIEGVRTAFDSIDQSVKHIINVQVQDIGWKPLLPQESKSWIGFPGIGGTNGGRSPQENTLDTSMVMKLGMGNSAALGNSLVAEATPRYSSRGYVEGRVGGKEPKERLNICYLVDGIAYFLKNDIFDHPAIFTWIWDKKNLFGGEVLISAEQPAQIEQTLSVAIDDLLEARKQLKQYSANLVQEIISVPSLHAIKYPERLPKFQNETEVVLDIVDEFKTAVDLWARVLRKLSVAVEKIANDRIRSVFASKVKRGGLQAKQGTASWWTGN</sequence>
<evidence type="ECO:0000313" key="2">
    <source>
        <dbReference type="Proteomes" id="UP001313282"/>
    </source>
</evidence>
<gene>
    <name evidence="1" type="ORF">TWF718_003700</name>
</gene>
<keyword evidence="2" id="KW-1185">Reference proteome</keyword>
<dbReference type="Proteomes" id="UP001313282">
    <property type="component" value="Unassembled WGS sequence"/>
</dbReference>
<organism evidence="1 2">
    <name type="scientific">Orbilia javanica</name>
    <dbReference type="NCBI Taxonomy" id="47235"/>
    <lineage>
        <taxon>Eukaryota</taxon>
        <taxon>Fungi</taxon>
        <taxon>Dikarya</taxon>
        <taxon>Ascomycota</taxon>
        <taxon>Pezizomycotina</taxon>
        <taxon>Orbiliomycetes</taxon>
        <taxon>Orbiliales</taxon>
        <taxon>Orbiliaceae</taxon>
        <taxon>Orbilia</taxon>
    </lineage>
</organism>